<dbReference type="GO" id="GO:0005886">
    <property type="term" value="C:plasma membrane"/>
    <property type="evidence" value="ECO:0007669"/>
    <property type="project" value="UniProtKB-SubCell"/>
</dbReference>
<evidence type="ECO:0000256" key="5">
    <source>
        <dbReference type="ARBA" id="ARBA00023136"/>
    </source>
</evidence>
<dbReference type="InterPro" id="IPR011701">
    <property type="entry name" value="MFS"/>
</dbReference>
<feature type="transmembrane region" description="Helical" evidence="6">
    <location>
        <begin position="367"/>
        <end position="385"/>
    </location>
</feature>
<dbReference type="InterPro" id="IPR050375">
    <property type="entry name" value="MFS_TsgA-like"/>
</dbReference>
<protein>
    <submittedName>
        <fullName evidence="8">L-fucose:H+ symporter permease</fullName>
    </submittedName>
</protein>
<reference evidence="8" key="1">
    <citation type="submission" date="2024-07" db="EMBL/GenBank/DDBJ databases">
        <title>Complete genome sequence of Prevotella sp. YM-2024 GTC17253.</title>
        <authorList>
            <person name="Hayashi M."/>
            <person name="Muto Y."/>
            <person name="Tanaka K."/>
            <person name="Niwa H."/>
        </authorList>
    </citation>
    <scope>NUCLEOTIDE SEQUENCE</scope>
    <source>
        <strain evidence="8">GTC17253</strain>
    </source>
</reference>
<feature type="transmembrane region" description="Helical" evidence="6">
    <location>
        <begin position="242"/>
        <end position="265"/>
    </location>
</feature>
<accession>A0AB33IW36</accession>
<keyword evidence="5 6" id="KW-0472">Membrane</keyword>
<name>A0AB33IW36_9BACT</name>
<evidence type="ECO:0000256" key="3">
    <source>
        <dbReference type="ARBA" id="ARBA00022692"/>
    </source>
</evidence>
<feature type="transmembrane region" description="Helical" evidence="6">
    <location>
        <begin position="29"/>
        <end position="50"/>
    </location>
</feature>
<organism evidence="8">
    <name type="scientific">Prevotella sp. GTC17253</name>
    <dbReference type="NCBI Taxonomy" id="3236793"/>
    <lineage>
        <taxon>Bacteria</taxon>
        <taxon>Pseudomonadati</taxon>
        <taxon>Bacteroidota</taxon>
        <taxon>Bacteroidia</taxon>
        <taxon>Bacteroidales</taxon>
        <taxon>Prevotellaceae</taxon>
        <taxon>Prevotella</taxon>
    </lineage>
</organism>
<gene>
    <name evidence="8" type="primary">fucP_2</name>
    <name evidence="8" type="ORF">GTC17253_22260</name>
</gene>
<dbReference type="AlphaFoldDB" id="A0AB33IW36"/>
<evidence type="ECO:0000256" key="2">
    <source>
        <dbReference type="ARBA" id="ARBA00022475"/>
    </source>
</evidence>
<feature type="transmembrane region" description="Helical" evidence="6">
    <location>
        <begin position="160"/>
        <end position="181"/>
    </location>
</feature>
<dbReference type="Pfam" id="PF07690">
    <property type="entry name" value="MFS_1"/>
    <property type="match status" value="1"/>
</dbReference>
<evidence type="ECO:0000256" key="6">
    <source>
        <dbReference type="SAM" id="Phobius"/>
    </source>
</evidence>
<feature type="transmembrane region" description="Helical" evidence="6">
    <location>
        <begin position="391"/>
        <end position="410"/>
    </location>
</feature>
<dbReference type="CDD" id="cd17394">
    <property type="entry name" value="MFS_FucP_like"/>
    <property type="match status" value="1"/>
</dbReference>
<evidence type="ECO:0000259" key="7">
    <source>
        <dbReference type="PROSITE" id="PS50850"/>
    </source>
</evidence>
<proteinExistence type="predicted"/>
<feature type="transmembrane region" description="Helical" evidence="6">
    <location>
        <begin position="122"/>
        <end position="139"/>
    </location>
</feature>
<feature type="transmembrane region" description="Helical" evidence="6">
    <location>
        <begin position="70"/>
        <end position="91"/>
    </location>
</feature>
<dbReference type="InterPro" id="IPR020846">
    <property type="entry name" value="MFS_dom"/>
</dbReference>
<dbReference type="InterPro" id="IPR036259">
    <property type="entry name" value="MFS_trans_sf"/>
</dbReference>
<feature type="transmembrane region" description="Helical" evidence="6">
    <location>
        <begin position="277"/>
        <end position="296"/>
    </location>
</feature>
<keyword evidence="2" id="KW-1003">Cell membrane</keyword>
<evidence type="ECO:0000313" key="8">
    <source>
        <dbReference type="EMBL" id="BFO72260.1"/>
    </source>
</evidence>
<dbReference type="Gene3D" id="1.20.1250.20">
    <property type="entry name" value="MFS general substrate transporter like domains"/>
    <property type="match status" value="2"/>
</dbReference>
<keyword evidence="4 6" id="KW-1133">Transmembrane helix</keyword>
<dbReference type="EMBL" id="AP035785">
    <property type="protein sequence ID" value="BFO72260.1"/>
    <property type="molecule type" value="Genomic_DNA"/>
</dbReference>
<feature type="transmembrane region" description="Helical" evidence="6">
    <location>
        <begin position="308"/>
        <end position="326"/>
    </location>
</feature>
<dbReference type="PANTHER" id="PTHR43702">
    <property type="entry name" value="L-FUCOSE-PROTON SYMPORTER"/>
    <property type="match status" value="1"/>
</dbReference>
<feature type="transmembrane region" description="Helical" evidence="6">
    <location>
        <begin position="193"/>
        <end position="211"/>
    </location>
</feature>
<dbReference type="PROSITE" id="PS50850">
    <property type="entry name" value="MFS"/>
    <property type="match status" value="1"/>
</dbReference>
<dbReference type="SUPFAM" id="SSF103473">
    <property type="entry name" value="MFS general substrate transporter"/>
    <property type="match status" value="1"/>
</dbReference>
<keyword evidence="3 6" id="KW-0812">Transmembrane</keyword>
<evidence type="ECO:0000256" key="4">
    <source>
        <dbReference type="ARBA" id="ARBA00022989"/>
    </source>
</evidence>
<sequence length="421" mass="45830">MKTPRLEEQRGETPRQLSTARASLTDRKYVVPFILITTLFFLWGFARAILDVLNKHFQNEFSISITQSSLIQVTTYLGYFLMAIPAGIFINKYGYRKGVVFGLLLFGIGALLFIPGSAWGTFNAFLGALFVIGCGLVFLETSANPYVTELGDKSTATSRLNLSQSFNGLGSLFATFVVGQFLFGDSIEGGDVAVPYAILGVLVLMIAVVFAKVRLPEISHGEGPASGGGLWSDIRELGQHKVFVFGLIALLAYEVSEISINSYFINFVTGQGWMDDNVAAVVLTCALAFFMIGRFLGSWIMRYVRPECLLFICAVGSVSCLSLVLLDIRIVSLVALIANYLFEAIMFPTIFSLALMGLGRLTKSASALLMMTPIGGCGFLLMGLIADNVSVVAPFLVPLDGFIIVLLYAYKLLKHHRECAA</sequence>
<feature type="transmembrane region" description="Helical" evidence="6">
    <location>
        <begin position="98"/>
        <end position="116"/>
    </location>
</feature>
<dbReference type="PANTHER" id="PTHR43702:SF3">
    <property type="entry name" value="PROTEIN TSGA"/>
    <property type="match status" value="1"/>
</dbReference>
<dbReference type="GO" id="GO:0022857">
    <property type="term" value="F:transmembrane transporter activity"/>
    <property type="evidence" value="ECO:0007669"/>
    <property type="project" value="InterPro"/>
</dbReference>
<feature type="domain" description="Major facilitator superfamily (MFS) profile" evidence="7">
    <location>
        <begin position="32"/>
        <end position="417"/>
    </location>
</feature>
<comment type="subcellular location">
    <subcellularLocation>
        <location evidence="1">Cell inner membrane</location>
        <topology evidence="1">Multi-pass membrane protein</topology>
    </subcellularLocation>
</comment>
<feature type="transmembrane region" description="Helical" evidence="6">
    <location>
        <begin position="332"/>
        <end position="355"/>
    </location>
</feature>
<evidence type="ECO:0000256" key="1">
    <source>
        <dbReference type="ARBA" id="ARBA00004429"/>
    </source>
</evidence>